<sequence>MNVGESAMAFTSKQRNLFPEGLSSFPSEYTKSSLGATSSTQSYCTAPASSTGSIISASIAIATRKRKPRYRDHGRVSTWIEGMRAASPPRVAILKTATCSGARKVLPDTQYNEWVAKHPSALATFESMMEAAKGKQMVLFLDYDGTLSPIVEDPDQAYMSEAMRAAVKEVAMNIPTAIISGRGRDKVYEFVQLAEIFYAGSHGMDIMGPAEACNGLKADGLKSKDEKGNEVVFFQPATEFLVMIDEVYKTLEHKTKNIVGAKVEHNKFCVSVHFRRVEEKNWQLLAEEVEFVIKQYPKLHVTQGRKVLEVRPTIHWDKGKAVEFLLKAFGLANPHNLLPVYIGDDQTDEDAFSVLNKEHIGYGILVSSAAKATGAAYSLKSPSEVMEFLHCLVRWRSKF</sequence>
<comment type="caution">
    <text evidence="1">The sequence shown here is derived from an EMBL/GenBank/DDBJ whole genome shotgun (WGS) entry which is preliminary data.</text>
</comment>
<reference evidence="2" key="1">
    <citation type="journal article" date="2024" name="Proc. Natl. Acad. Sci. U.S.A.">
        <title>Extraordinary preservation of gene collinearity over three hundred million years revealed in homosporous lycophytes.</title>
        <authorList>
            <person name="Li C."/>
            <person name="Wickell D."/>
            <person name="Kuo L.Y."/>
            <person name="Chen X."/>
            <person name="Nie B."/>
            <person name="Liao X."/>
            <person name="Peng D."/>
            <person name="Ji J."/>
            <person name="Jenkins J."/>
            <person name="Williams M."/>
            <person name="Shu S."/>
            <person name="Plott C."/>
            <person name="Barry K."/>
            <person name="Rajasekar S."/>
            <person name="Grimwood J."/>
            <person name="Han X."/>
            <person name="Sun S."/>
            <person name="Hou Z."/>
            <person name="He W."/>
            <person name="Dai G."/>
            <person name="Sun C."/>
            <person name="Schmutz J."/>
            <person name="Leebens-Mack J.H."/>
            <person name="Li F.W."/>
            <person name="Wang L."/>
        </authorList>
    </citation>
    <scope>NUCLEOTIDE SEQUENCE [LARGE SCALE GENOMIC DNA]</scope>
    <source>
        <strain evidence="2">cv. PW_Plant_1</strain>
    </source>
</reference>
<organism evidence="1 2">
    <name type="scientific">Diphasiastrum complanatum</name>
    <name type="common">Issler's clubmoss</name>
    <name type="synonym">Lycopodium complanatum</name>
    <dbReference type="NCBI Taxonomy" id="34168"/>
    <lineage>
        <taxon>Eukaryota</taxon>
        <taxon>Viridiplantae</taxon>
        <taxon>Streptophyta</taxon>
        <taxon>Embryophyta</taxon>
        <taxon>Tracheophyta</taxon>
        <taxon>Lycopodiopsida</taxon>
        <taxon>Lycopodiales</taxon>
        <taxon>Lycopodiaceae</taxon>
        <taxon>Lycopodioideae</taxon>
        <taxon>Diphasiastrum</taxon>
    </lineage>
</organism>
<protein>
    <submittedName>
        <fullName evidence="1">Uncharacterized protein</fullName>
    </submittedName>
</protein>
<evidence type="ECO:0000313" key="2">
    <source>
        <dbReference type="Proteomes" id="UP001162992"/>
    </source>
</evidence>
<keyword evidence="2" id="KW-1185">Reference proteome</keyword>
<accession>A0ACC2BKI6</accession>
<dbReference type="EMBL" id="CM055106">
    <property type="protein sequence ID" value="KAJ7530283.1"/>
    <property type="molecule type" value="Genomic_DNA"/>
</dbReference>
<gene>
    <name evidence="1" type="ORF">O6H91_15G087800</name>
</gene>
<dbReference type="Proteomes" id="UP001162992">
    <property type="component" value="Chromosome 15"/>
</dbReference>
<proteinExistence type="predicted"/>
<name>A0ACC2BKI6_DIPCM</name>
<evidence type="ECO:0000313" key="1">
    <source>
        <dbReference type="EMBL" id="KAJ7530283.1"/>
    </source>
</evidence>